<evidence type="ECO:0000259" key="9">
    <source>
        <dbReference type="Pfam" id="PF00999"/>
    </source>
</evidence>
<evidence type="ECO:0000256" key="1">
    <source>
        <dbReference type="ARBA" id="ARBA00004141"/>
    </source>
</evidence>
<feature type="transmembrane region" description="Helical" evidence="8">
    <location>
        <begin position="232"/>
        <end position="250"/>
    </location>
</feature>
<protein>
    <submittedName>
        <fullName evidence="10">Cation:proton antiporter</fullName>
    </submittedName>
</protein>
<evidence type="ECO:0000256" key="2">
    <source>
        <dbReference type="ARBA" id="ARBA00022448"/>
    </source>
</evidence>
<feature type="region of interest" description="Disordered" evidence="7">
    <location>
        <begin position="403"/>
        <end position="442"/>
    </location>
</feature>
<feature type="transmembrane region" description="Helical" evidence="8">
    <location>
        <begin position="379"/>
        <end position="397"/>
    </location>
</feature>
<feature type="transmembrane region" description="Helical" evidence="8">
    <location>
        <begin position="6"/>
        <end position="26"/>
    </location>
</feature>
<dbReference type="Gene3D" id="1.20.1530.20">
    <property type="match status" value="1"/>
</dbReference>
<dbReference type="InterPro" id="IPR006153">
    <property type="entry name" value="Cation/H_exchanger_TM"/>
</dbReference>
<dbReference type="Pfam" id="PF00999">
    <property type="entry name" value="Na_H_Exchanger"/>
    <property type="match status" value="1"/>
</dbReference>
<evidence type="ECO:0000256" key="8">
    <source>
        <dbReference type="SAM" id="Phobius"/>
    </source>
</evidence>
<keyword evidence="6 8" id="KW-0472">Membrane</keyword>
<evidence type="ECO:0000313" key="11">
    <source>
        <dbReference type="Proteomes" id="UP001500016"/>
    </source>
</evidence>
<accession>A0ABN2VI69</accession>
<keyword evidence="3 8" id="KW-0812">Transmembrane</keyword>
<organism evidence="10 11">
    <name type="scientific">Streptomyces albiaxialis</name>
    <dbReference type="NCBI Taxonomy" id="329523"/>
    <lineage>
        <taxon>Bacteria</taxon>
        <taxon>Bacillati</taxon>
        <taxon>Actinomycetota</taxon>
        <taxon>Actinomycetes</taxon>
        <taxon>Kitasatosporales</taxon>
        <taxon>Streptomycetaceae</taxon>
        <taxon>Streptomyces</taxon>
    </lineage>
</organism>
<dbReference type="InterPro" id="IPR038770">
    <property type="entry name" value="Na+/solute_symporter_sf"/>
</dbReference>
<dbReference type="PANTHER" id="PTHR32468">
    <property type="entry name" value="CATION/H + ANTIPORTER"/>
    <property type="match status" value="1"/>
</dbReference>
<evidence type="ECO:0000313" key="10">
    <source>
        <dbReference type="EMBL" id="GAA2063077.1"/>
    </source>
</evidence>
<keyword evidence="5" id="KW-0406">Ion transport</keyword>
<proteinExistence type="predicted"/>
<evidence type="ECO:0000256" key="6">
    <source>
        <dbReference type="ARBA" id="ARBA00023136"/>
    </source>
</evidence>
<evidence type="ECO:0000256" key="3">
    <source>
        <dbReference type="ARBA" id="ARBA00022692"/>
    </source>
</evidence>
<dbReference type="EMBL" id="BAAAPE010000001">
    <property type="protein sequence ID" value="GAA2063077.1"/>
    <property type="molecule type" value="Genomic_DNA"/>
</dbReference>
<keyword evidence="11" id="KW-1185">Reference proteome</keyword>
<dbReference type="PANTHER" id="PTHR32468:SF0">
    <property type="entry name" value="K(+)_H(+) ANTIPORTER 1"/>
    <property type="match status" value="1"/>
</dbReference>
<feature type="domain" description="Cation/H+ exchanger transmembrane" evidence="9">
    <location>
        <begin position="18"/>
        <end position="398"/>
    </location>
</feature>
<feature type="transmembrane region" description="Helical" evidence="8">
    <location>
        <begin position="317"/>
        <end position="337"/>
    </location>
</feature>
<name>A0ABN2VI69_9ACTN</name>
<sequence>MSHLTATVLGDVALVILVSWAFGAAARRLGQPTVIGQILAGIALGPTLLGRIPGDPSGHLFPEDARPFLSMLAQVAIVLFMFVAGYEMDFRAFRAGRTAVGVAAAGLLAPMALAVGAVALFGGAFSAVDPGHADQGSFAMYVAVAVSITALPVLAAIVRERGAAGTPAGTVSIAAAGFMDVAAWLVLAAVLSDSGQATRFSWPVALGLLAAFTAFLFLAVRPLLRGWLDRPATLLSNPVPAAMILALGSAWVTESLGLHAVFGGFLAGLAMPRREGRPSADVLGPMEQTSGMLLPLFFVSTGLSVDIGSLGGDGFGLLALILLIAIAGKFVPAYGAARLGGLDSRQSSLVAVMVNTRGLTELIVLDVGRSAGLIGQDLYAVLVLMALVTTFMTGPLLQLVGKERKGRPADSARTSTSTTSTHSAEPAEPAGPGGERTGEKSA</sequence>
<feature type="transmembrane region" description="Helical" evidence="8">
    <location>
        <begin position="202"/>
        <end position="220"/>
    </location>
</feature>
<dbReference type="Proteomes" id="UP001500016">
    <property type="component" value="Unassembled WGS sequence"/>
</dbReference>
<comment type="caution">
    <text evidence="10">The sequence shown here is derived from an EMBL/GenBank/DDBJ whole genome shotgun (WGS) entry which is preliminary data.</text>
</comment>
<evidence type="ECO:0000256" key="7">
    <source>
        <dbReference type="SAM" id="MobiDB-lite"/>
    </source>
</evidence>
<evidence type="ECO:0000256" key="4">
    <source>
        <dbReference type="ARBA" id="ARBA00022989"/>
    </source>
</evidence>
<evidence type="ECO:0000256" key="5">
    <source>
        <dbReference type="ARBA" id="ARBA00023065"/>
    </source>
</evidence>
<reference evidence="10 11" key="1">
    <citation type="journal article" date="2019" name="Int. J. Syst. Evol. Microbiol.">
        <title>The Global Catalogue of Microorganisms (GCM) 10K type strain sequencing project: providing services to taxonomists for standard genome sequencing and annotation.</title>
        <authorList>
            <consortium name="The Broad Institute Genomics Platform"/>
            <consortium name="The Broad Institute Genome Sequencing Center for Infectious Disease"/>
            <person name="Wu L."/>
            <person name="Ma J."/>
        </authorList>
    </citation>
    <scope>NUCLEOTIDE SEQUENCE [LARGE SCALE GENOMIC DNA]</scope>
    <source>
        <strain evidence="10 11">JCM 15478</strain>
    </source>
</reference>
<dbReference type="RefSeq" id="WP_344523726.1">
    <property type="nucleotide sequence ID" value="NZ_BAAAPE010000001.1"/>
</dbReference>
<feature type="transmembrane region" description="Helical" evidence="8">
    <location>
        <begin position="170"/>
        <end position="190"/>
    </location>
</feature>
<keyword evidence="4 8" id="KW-1133">Transmembrane helix</keyword>
<keyword evidence="2" id="KW-0813">Transport</keyword>
<feature type="transmembrane region" description="Helical" evidence="8">
    <location>
        <begin position="293"/>
        <end position="311"/>
    </location>
</feature>
<dbReference type="InterPro" id="IPR050794">
    <property type="entry name" value="CPA2_transporter"/>
</dbReference>
<comment type="subcellular location">
    <subcellularLocation>
        <location evidence="1">Membrane</location>
        <topology evidence="1">Multi-pass membrane protein</topology>
    </subcellularLocation>
</comment>
<feature type="transmembrane region" description="Helical" evidence="8">
    <location>
        <begin position="65"/>
        <end position="86"/>
    </location>
</feature>
<gene>
    <name evidence="10" type="ORF">GCM10009801_06680</name>
</gene>
<feature type="transmembrane region" description="Helical" evidence="8">
    <location>
        <begin position="33"/>
        <end position="53"/>
    </location>
</feature>
<feature type="transmembrane region" description="Helical" evidence="8">
    <location>
        <begin position="98"/>
        <end position="126"/>
    </location>
</feature>
<feature type="compositionally biased region" description="Low complexity" evidence="7">
    <location>
        <begin position="411"/>
        <end position="430"/>
    </location>
</feature>
<feature type="transmembrane region" description="Helical" evidence="8">
    <location>
        <begin position="138"/>
        <end position="158"/>
    </location>
</feature>